<feature type="signal peptide" evidence="2">
    <location>
        <begin position="1"/>
        <end position="32"/>
    </location>
</feature>
<dbReference type="AlphaFoldDB" id="A0A7X2IMP2"/>
<accession>A0A7X2IMP2</accession>
<dbReference type="SUPFAM" id="SSF53850">
    <property type="entry name" value="Periplasmic binding protein-like II"/>
    <property type="match status" value="1"/>
</dbReference>
<evidence type="ECO:0000313" key="4">
    <source>
        <dbReference type="EMBL" id="MRV72861.1"/>
    </source>
</evidence>
<organism evidence="4 5">
    <name type="scientific">Pseudoduganella rivuli</name>
    <dbReference type="NCBI Taxonomy" id="2666085"/>
    <lineage>
        <taxon>Bacteria</taxon>
        <taxon>Pseudomonadati</taxon>
        <taxon>Pseudomonadota</taxon>
        <taxon>Betaproteobacteria</taxon>
        <taxon>Burkholderiales</taxon>
        <taxon>Oxalobacteraceae</taxon>
        <taxon>Telluria group</taxon>
        <taxon>Pseudoduganella</taxon>
    </lineage>
</organism>
<keyword evidence="5" id="KW-1185">Reference proteome</keyword>
<dbReference type="InterPro" id="IPR001638">
    <property type="entry name" value="Solute-binding_3/MltF_N"/>
</dbReference>
<reference evidence="4 5" key="1">
    <citation type="submission" date="2019-11" db="EMBL/GenBank/DDBJ databases">
        <title>Novel species isolated from a subtropical stream in China.</title>
        <authorList>
            <person name="Lu H."/>
        </authorList>
    </citation>
    <scope>NUCLEOTIDE SEQUENCE [LARGE SCALE GENOMIC DNA]</scope>
    <source>
        <strain evidence="4 5">FT92W</strain>
    </source>
</reference>
<dbReference type="PANTHER" id="PTHR35936">
    <property type="entry name" value="MEMBRANE-BOUND LYTIC MUREIN TRANSGLYCOSYLASE F"/>
    <property type="match status" value="1"/>
</dbReference>
<protein>
    <submittedName>
        <fullName evidence="4">Transporter substrate-binding domain-containing protein</fullName>
    </submittedName>
</protein>
<proteinExistence type="predicted"/>
<evidence type="ECO:0000313" key="5">
    <source>
        <dbReference type="Proteomes" id="UP000446768"/>
    </source>
</evidence>
<feature type="chain" id="PRO_5030965540" evidence="2">
    <location>
        <begin position="33"/>
        <end position="263"/>
    </location>
</feature>
<evidence type="ECO:0000259" key="3">
    <source>
        <dbReference type="SMART" id="SM00062"/>
    </source>
</evidence>
<dbReference type="SMART" id="SM00062">
    <property type="entry name" value="PBPb"/>
    <property type="match status" value="1"/>
</dbReference>
<evidence type="ECO:0000256" key="1">
    <source>
        <dbReference type="ARBA" id="ARBA00022729"/>
    </source>
</evidence>
<dbReference type="Gene3D" id="3.40.190.10">
    <property type="entry name" value="Periplasmic binding protein-like II"/>
    <property type="match status" value="2"/>
</dbReference>
<evidence type="ECO:0000256" key="2">
    <source>
        <dbReference type="SAM" id="SignalP"/>
    </source>
</evidence>
<feature type="domain" description="Solute-binding protein family 3/N-terminal" evidence="3">
    <location>
        <begin position="35"/>
        <end position="263"/>
    </location>
</feature>
<name>A0A7X2IMP2_9BURK</name>
<dbReference type="Pfam" id="PF00497">
    <property type="entry name" value="SBP_bac_3"/>
    <property type="match status" value="1"/>
</dbReference>
<dbReference type="RefSeq" id="WP_154374862.1">
    <property type="nucleotide sequence ID" value="NZ_WKJJ01000008.1"/>
</dbReference>
<keyword evidence="1 2" id="KW-0732">Signal</keyword>
<dbReference type="EMBL" id="WKJJ01000008">
    <property type="protein sequence ID" value="MRV72861.1"/>
    <property type="molecule type" value="Genomic_DNA"/>
</dbReference>
<comment type="caution">
    <text evidence="4">The sequence shown here is derived from an EMBL/GenBank/DDBJ whole genome shotgun (WGS) entry which is preliminary data.</text>
</comment>
<sequence length="263" mass="29057">MPRLPALAAAAVRIACLGLGCMAMTSPAPAVAAAPLRTAAQDNNTIKFNLKGEPKGVCVEVFQAIERIEPGLRFTGWNQPMSLPRVESALVENQIDVFCGLIRTPAREAKFSFIDVPVYTVRHRIAVRADDDVQVRSLDDIRKLGPANVVIVLKGTAHEELLRRFGGLSLDASAQNLDVNLRKLLHGRGRFLYHTENALLRYIEMEKLGGQIKLLPAVLKEDQILFAVSRSLPAATVDRLRNALQHMADRGELKKIYAAYKEE</sequence>
<dbReference type="Proteomes" id="UP000446768">
    <property type="component" value="Unassembled WGS sequence"/>
</dbReference>
<gene>
    <name evidence="4" type="ORF">GJ700_14210</name>
</gene>